<dbReference type="InterPro" id="IPR021345">
    <property type="entry name" value="DUF2961"/>
</dbReference>
<dbReference type="AlphaFoldDB" id="A0A0F9V9J8"/>
<gene>
    <name evidence="1" type="ORF">LCGC14_0124540</name>
</gene>
<sequence>MLADIEGPGQITHLWLTQACGYRECLLRITWDDAKSPSVNVPLGDFFCLGHGIVNSFQSLLFTASTNSNNQFEAGAALNCYAPMPFAKRAKVELVNEGKTDHMQYFYVDYETFDQPPADLGYFHAEFRRTNPFGGWGHEVTVNTAEANVVNKGRVAWDNNYVILETKGRGHYIGCNLSVTNLQGTWWGEGDDMIWVDGYKWPPDLHGTGSEDYLNQAWGMQDNAFLRNGSSIYEPNTLPPTAGYTGGYQTSYVLHPENPVRFTKEVKVTIEHGHGNHLQNEMSSVAYWYAAKPTRVARPPAVAKRMPILKDSQGNWIIDPKNQCPGKPVRLTDEMKRMKKKWAKRRR</sequence>
<reference evidence="1" key="1">
    <citation type="journal article" date="2015" name="Nature">
        <title>Complex archaea that bridge the gap between prokaryotes and eukaryotes.</title>
        <authorList>
            <person name="Spang A."/>
            <person name="Saw J.H."/>
            <person name="Jorgensen S.L."/>
            <person name="Zaremba-Niedzwiedzka K."/>
            <person name="Martijn J."/>
            <person name="Lind A.E."/>
            <person name="van Eijk R."/>
            <person name="Schleper C."/>
            <person name="Guy L."/>
            <person name="Ettema T.J."/>
        </authorList>
    </citation>
    <scope>NUCLEOTIDE SEQUENCE</scope>
</reference>
<proteinExistence type="predicted"/>
<protein>
    <recommendedName>
        <fullName evidence="2">DUF2961 domain-containing protein</fullName>
    </recommendedName>
</protein>
<evidence type="ECO:0008006" key="2">
    <source>
        <dbReference type="Google" id="ProtNLM"/>
    </source>
</evidence>
<name>A0A0F9V9J8_9ZZZZ</name>
<accession>A0A0F9V9J8</accession>
<dbReference type="Gene3D" id="2.60.120.1390">
    <property type="match status" value="1"/>
</dbReference>
<organism evidence="1">
    <name type="scientific">marine sediment metagenome</name>
    <dbReference type="NCBI Taxonomy" id="412755"/>
    <lineage>
        <taxon>unclassified sequences</taxon>
        <taxon>metagenomes</taxon>
        <taxon>ecological metagenomes</taxon>
    </lineage>
</organism>
<comment type="caution">
    <text evidence="1">The sequence shown here is derived from an EMBL/GenBank/DDBJ whole genome shotgun (WGS) entry which is preliminary data.</text>
</comment>
<dbReference type="Pfam" id="PF11175">
    <property type="entry name" value="DUF2961"/>
    <property type="match status" value="1"/>
</dbReference>
<dbReference type="EMBL" id="LAZR01000039">
    <property type="protein sequence ID" value="KKO00680.1"/>
    <property type="molecule type" value="Genomic_DNA"/>
</dbReference>
<evidence type="ECO:0000313" key="1">
    <source>
        <dbReference type="EMBL" id="KKO00680.1"/>
    </source>
</evidence>